<comment type="caution">
    <text evidence="4">The sequence shown here is derived from an EMBL/GenBank/DDBJ whole genome shotgun (WGS) entry which is preliminary data.</text>
</comment>
<sequence>MVPTIVCVHGFPDLWYGWRYQIGPWVKRGYRVIAPDMLGYGGTEKPAAAEEYSMKKLCDDLAALLDLVGVQRVILIGHDWGSYTAGRFALWHPGRLLALAMLSVPYVPPTPEYISLEEIVKRVPNFGYQLYFANDESTSEIESNLDRFLRLMYGRVRPSKPFVQVGNLREYLLEGEEGTPTKKVHVSDEELGYYVSKLKSMQGPLSYYRTTKVRYEENKVTAHFLSLVMNTDFEFLTATLDFSRELTIRDACGLTRVLFLGNEGCDLDSWGHCEIEGVHSKDAGYRAGGRRALGHGGGERGHYE</sequence>
<evidence type="ECO:0000256" key="2">
    <source>
        <dbReference type="ARBA" id="ARBA00038334"/>
    </source>
</evidence>
<gene>
    <name evidence="4" type="ORF">EW146_g1339</name>
</gene>
<dbReference type="Gene3D" id="3.40.50.1820">
    <property type="entry name" value="alpha/beta hydrolase"/>
    <property type="match status" value="1"/>
</dbReference>
<protein>
    <recommendedName>
        <fullName evidence="3">AB hydrolase-1 domain-containing protein</fullName>
    </recommendedName>
</protein>
<evidence type="ECO:0000313" key="5">
    <source>
        <dbReference type="Proteomes" id="UP000310158"/>
    </source>
</evidence>
<proteinExistence type="inferred from homology"/>
<evidence type="ECO:0000256" key="1">
    <source>
        <dbReference type="ARBA" id="ARBA00022801"/>
    </source>
</evidence>
<accession>A0A4S4M6D2</accession>
<evidence type="ECO:0000259" key="3">
    <source>
        <dbReference type="Pfam" id="PF00561"/>
    </source>
</evidence>
<dbReference type="InterPro" id="IPR000639">
    <property type="entry name" value="Epox_hydrolase-like"/>
</dbReference>
<keyword evidence="5" id="KW-1185">Reference proteome</keyword>
<dbReference type="PRINTS" id="PR00412">
    <property type="entry name" value="EPOXHYDRLASE"/>
</dbReference>
<name>A0A4S4M6D2_9AGAM</name>
<dbReference type="OrthoDB" id="284184at2759"/>
<dbReference type="PANTHER" id="PTHR43329">
    <property type="entry name" value="EPOXIDE HYDROLASE"/>
    <property type="match status" value="1"/>
</dbReference>
<dbReference type="Proteomes" id="UP000310158">
    <property type="component" value="Unassembled WGS sequence"/>
</dbReference>
<dbReference type="InterPro" id="IPR029058">
    <property type="entry name" value="AB_hydrolase_fold"/>
</dbReference>
<keyword evidence="1" id="KW-0378">Hydrolase</keyword>
<feature type="domain" description="AB hydrolase-1" evidence="3">
    <location>
        <begin position="3"/>
        <end position="133"/>
    </location>
</feature>
<dbReference type="Pfam" id="PF00561">
    <property type="entry name" value="Abhydrolase_1"/>
    <property type="match status" value="1"/>
</dbReference>
<dbReference type="InterPro" id="IPR000073">
    <property type="entry name" value="AB_hydrolase_1"/>
</dbReference>
<dbReference type="EMBL" id="SGPL01000033">
    <property type="protein sequence ID" value="THH19891.1"/>
    <property type="molecule type" value="Genomic_DNA"/>
</dbReference>
<dbReference type="SUPFAM" id="SSF53474">
    <property type="entry name" value="alpha/beta-Hydrolases"/>
    <property type="match status" value="1"/>
</dbReference>
<organism evidence="4 5">
    <name type="scientific">Bondarzewia mesenterica</name>
    <dbReference type="NCBI Taxonomy" id="1095465"/>
    <lineage>
        <taxon>Eukaryota</taxon>
        <taxon>Fungi</taxon>
        <taxon>Dikarya</taxon>
        <taxon>Basidiomycota</taxon>
        <taxon>Agaricomycotina</taxon>
        <taxon>Agaricomycetes</taxon>
        <taxon>Russulales</taxon>
        <taxon>Bondarzewiaceae</taxon>
        <taxon>Bondarzewia</taxon>
    </lineage>
</organism>
<comment type="similarity">
    <text evidence="2">Belongs to the AB hydrolase superfamily. Epoxide hydrolase family.</text>
</comment>
<dbReference type="AlphaFoldDB" id="A0A4S4M6D2"/>
<dbReference type="PRINTS" id="PR00111">
    <property type="entry name" value="ABHYDROLASE"/>
</dbReference>
<reference evidence="4 5" key="1">
    <citation type="submission" date="2019-02" db="EMBL/GenBank/DDBJ databases">
        <title>Genome sequencing of the rare red list fungi Bondarzewia mesenterica.</title>
        <authorList>
            <person name="Buettner E."/>
            <person name="Kellner H."/>
        </authorList>
    </citation>
    <scope>NUCLEOTIDE SEQUENCE [LARGE SCALE GENOMIC DNA]</scope>
    <source>
        <strain evidence="4 5">DSM 108281</strain>
    </source>
</reference>
<dbReference type="GO" id="GO:0016787">
    <property type="term" value="F:hydrolase activity"/>
    <property type="evidence" value="ECO:0007669"/>
    <property type="project" value="UniProtKB-KW"/>
</dbReference>
<evidence type="ECO:0000313" key="4">
    <source>
        <dbReference type="EMBL" id="THH19891.1"/>
    </source>
</evidence>